<sequence>MVSNEHRALGTDMEAFSNVQVQLPPFWLKNAGIRLTQVEALFDLCRITAERAKYLHVVSTLPSEVADEFDDALSLPHATQPYDHFKGIVLMCKTVSEHSRLQQLLNAEELGDR</sequence>
<name>A0ACB7SUD6_HYAAI</name>
<gene>
    <name evidence="1" type="ORF">HPB50_000411</name>
</gene>
<protein>
    <submittedName>
        <fullName evidence="1">Uncharacterized protein</fullName>
    </submittedName>
</protein>
<dbReference type="EMBL" id="CM023482">
    <property type="protein sequence ID" value="KAH6937428.1"/>
    <property type="molecule type" value="Genomic_DNA"/>
</dbReference>
<evidence type="ECO:0000313" key="1">
    <source>
        <dbReference type="EMBL" id="KAH6937428.1"/>
    </source>
</evidence>
<organism evidence="1 2">
    <name type="scientific">Hyalomma asiaticum</name>
    <name type="common">Tick</name>
    <dbReference type="NCBI Taxonomy" id="266040"/>
    <lineage>
        <taxon>Eukaryota</taxon>
        <taxon>Metazoa</taxon>
        <taxon>Ecdysozoa</taxon>
        <taxon>Arthropoda</taxon>
        <taxon>Chelicerata</taxon>
        <taxon>Arachnida</taxon>
        <taxon>Acari</taxon>
        <taxon>Parasitiformes</taxon>
        <taxon>Ixodida</taxon>
        <taxon>Ixodoidea</taxon>
        <taxon>Ixodidae</taxon>
        <taxon>Hyalomminae</taxon>
        <taxon>Hyalomma</taxon>
    </lineage>
</organism>
<evidence type="ECO:0000313" key="2">
    <source>
        <dbReference type="Proteomes" id="UP000821845"/>
    </source>
</evidence>
<keyword evidence="2" id="KW-1185">Reference proteome</keyword>
<reference evidence="1" key="1">
    <citation type="submission" date="2020-05" db="EMBL/GenBank/DDBJ databases">
        <title>Large-scale comparative analyses of tick genomes elucidate their genetic diversity and vector capacities.</title>
        <authorList>
            <person name="Jia N."/>
            <person name="Wang J."/>
            <person name="Shi W."/>
            <person name="Du L."/>
            <person name="Sun Y."/>
            <person name="Zhan W."/>
            <person name="Jiang J."/>
            <person name="Wang Q."/>
            <person name="Zhang B."/>
            <person name="Ji P."/>
            <person name="Sakyi L.B."/>
            <person name="Cui X."/>
            <person name="Yuan T."/>
            <person name="Jiang B."/>
            <person name="Yang W."/>
            <person name="Lam T.T.-Y."/>
            <person name="Chang Q."/>
            <person name="Ding S."/>
            <person name="Wang X."/>
            <person name="Zhu J."/>
            <person name="Ruan X."/>
            <person name="Zhao L."/>
            <person name="Wei J."/>
            <person name="Que T."/>
            <person name="Du C."/>
            <person name="Cheng J."/>
            <person name="Dai P."/>
            <person name="Han X."/>
            <person name="Huang E."/>
            <person name="Gao Y."/>
            <person name="Liu J."/>
            <person name="Shao H."/>
            <person name="Ye R."/>
            <person name="Li L."/>
            <person name="Wei W."/>
            <person name="Wang X."/>
            <person name="Wang C."/>
            <person name="Yang T."/>
            <person name="Huo Q."/>
            <person name="Li W."/>
            <person name="Guo W."/>
            <person name="Chen H."/>
            <person name="Zhou L."/>
            <person name="Ni X."/>
            <person name="Tian J."/>
            <person name="Zhou Y."/>
            <person name="Sheng Y."/>
            <person name="Liu T."/>
            <person name="Pan Y."/>
            <person name="Xia L."/>
            <person name="Li J."/>
            <person name="Zhao F."/>
            <person name="Cao W."/>
        </authorList>
    </citation>
    <scope>NUCLEOTIDE SEQUENCE</scope>
    <source>
        <strain evidence="1">Hyas-2018</strain>
    </source>
</reference>
<dbReference type="Proteomes" id="UP000821845">
    <property type="component" value="Chromosome 2"/>
</dbReference>
<proteinExistence type="predicted"/>
<comment type="caution">
    <text evidence="1">The sequence shown here is derived from an EMBL/GenBank/DDBJ whole genome shotgun (WGS) entry which is preliminary data.</text>
</comment>
<accession>A0ACB7SUD6</accession>